<dbReference type="AlphaFoldDB" id="A0A1I1VDF1"/>
<evidence type="ECO:0000313" key="2">
    <source>
        <dbReference type="Proteomes" id="UP000199517"/>
    </source>
</evidence>
<sequence length="126" mass="13633">MPRLPPLGTVSSIQITRATAENAVGEKAPCTGMRPLAERDVRHFLGHARPISRRAALHDHFLTGDCYTEARLTFKDGRVATLGIANDAGTARLTPVVQGKEQEHGHHLRCAQCAGLLDLPGRLPPQ</sequence>
<evidence type="ECO:0000313" key="1">
    <source>
        <dbReference type="EMBL" id="SFD80795.1"/>
    </source>
</evidence>
<keyword evidence="2" id="KW-1185">Reference proteome</keyword>
<reference evidence="2" key="1">
    <citation type="submission" date="2016-10" db="EMBL/GenBank/DDBJ databases">
        <authorList>
            <person name="Varghese N."/>
            <person name="Submissions S."/>
        </authorList>
    </citation>
    <scope>NUCLEOTIDE SEQUENCE [LARGE SCALE GENOMIC DNA]</scope>
    <source>
        <strain evidence="2">DSM 7481</strain>
    </source>
</reference>
<dbReference type="EMBL" id="FOMQ01000006">
    <property type="protein sequence ID" value="SFD80795.1"/>
    <property type="molecule type" value="Genomic_DNA"/>
</dbReference>
<gene>
    <name evidence="1" type="ORF">SAMN04489710_106217</name>
</gene>
<dbReference type="Proteomes" id="UP000199517">
    <property type="component" value="Unassembled WGS sequence"/>
</dbReference>
<accession>A0A1I1VDF1</accession>
<name>A0A1I1VDF1_9BURK</name>
<proteinExistence type="predicted"/>
<protein>
    <submittedName>
        <fullName evidence="1">Uncharacterized protein</fullName>
    </submittedName>
</protein>
<organism evidence="1 2">
    <name type="scientific">Paracidovorax konjaci</name>
    <dbReference type="NCBI Taxonomy" id="32040"/>
    <lineage>
        <taxon>Bacteria</taxon>
        <taxon>Pseudomonadati</taxon>
        <taxon>Pseudomonadota</taxon>
        <taxon>Betaproteobacteria</taxon>
        <taxon>Burkholderiales</taxon>
        <taxon>Comamonadaceae</taxon>
        <taxon>Paracidovorax</taxon>
    </lineage>
</organism>